<sequence length="551" mass="61583">MRIFESKPLTKGNLKNNHIYITPFRDELPDDIVGGSTKDNPATHLITLEYDSETVDTYVPTTTKGVVRSFFHARGFVHTLFEQSGAQIGDIILFEEVAPYHLRLSLKAGSKMHGHTSPIIAEAEDYASYFEANLSDKEELALIYHAMRGKVSMGDLASHVGYDSYEPMNALYGRLGHKISDEFNLNPHLYDGKPVWISIISAWNKSENTTDRTFRSYLHEEVIQGMHLAGLLSEEDLEIALIMREHALSKQSQTTKLPSNTHAGKIFFTYVWGAPGDPTWPLTFATKAARTHAKKVLSEGDIVFTVGTKTDPTAPEFKGRVVGVYQVSDMEVNTRDYVGGLPTERHDDSVVERFPYALHPLKVWQIDQDDNLFSDLVGPLTGRHHLQARDTVVELDALTAEPLLALSKSEVSVAEPTTLLGMGRLAKKKSKLAPKHEGEYSGTFNEHDVWYVYILALRNERKQILAFKIGYSHCPQDRVDAHNKPIATEVTGLSWCLLMTQPMGNEDQARDAEQSLLKKFSGRCLESNGEIVSGVQENAISSALAEVLRER</sequence>
<name>A0A2N5XT70_9HYPH</name>
<evidence type="ECO:0000313" key="2">
    <source>
        <dbReference type="EMBL" id="PLW77680.1"/>
    </source>
</evidence>
<accession>A0A2N5XT70</accession>
<dbReference type="OrthoDB" id="7858931at2"/>
<reference evidence="2 3" key="1">
    <citation type="submission" date="2018-01" db="EMBL/GenBank/DDBJ databases">
        <title>The draft genome sequence of Cohaesibacter sp. H1304.</title>
        <authorList>
            <person name="Wang N.-N."/>
            <person name="Du Z.-J."/>
        </authorList>
    </citation>
    <scope>NUCLEOTIDE SEQUENCE [LARGE SCALE GENOMIC DNA]</scope>
    <source>
        <strain evidence="2 3">H1304</strain>
    </source>
</reference>
<gene>
    <name evidence="2" type="ORF">C0081_10350</name>
</gene>
<feature type="domain" description="Bacteriophage T5 Orf172 DNA-binding" evidence="1">
    <location>
        <begin position="451"/>
        <end position="523"/>
    </location>
</feature>
<dbReference type="AlphaFoldDB" id="A0A2N5XT70"/>
<evidence type="ECO:0000259" key="1">
    <source>
        <dbReference type="Pfam" id="PF10544"/>
    </source>
</evidence>
<comment type="caution">
    <text evidence="2">The sequence shown here is derived from an EMBL/GenBank/DDBJ whole genome shotgun (WGS) entry which is preliminary data.</text>
</comment>
<keyword evidence="3" id="KW-1185">Reference proteome</keyword>
<dbReference type="RefSeq" id="WP_101533696.1">
    <property type="nucleotide sequence ID" value="NZ_PKUQ01000016.1"/>
</dbReference>
<proteinExistence type="predicted"/>
<protein>
    <recommendedName>
        <fullName evidence="1">Bacteriophage T5 Orf172 DNA-binding domain-containing protein</fullName>
    </recommendedName>
</protein>
<dbReference type="Pfam" id="PF10544">
    <property type="entry name" value="T5orf172"/>
    <property type="match status" value="1"/>
</dbReference>
<dbReference type="EMBL" id="PKUQ01000016">
    <property type="protein sequence ID" value="PLW77680.1"/>
    <property type="molecule type" value="Genomic_DNA"/>
</dbReference>
<dbReference type="Proteomes" id="UP000234881">
    <property type="component" value="Unassembled WGS sequence"/>
</dbReference>
<organism evidence="2 3">
    <name type="scientific">Cohaesibacter celericrescens</name>
    <dbReference type="NCBI Taxonomy" id="2067669"/>
    <lineage>
        <taxon>Bacteria</taxon>
        <taxon>Pseudomonadati</taxon>
        <taxon>Pseudomonadota</taxon>
        <taxon>Alphaproteobacteria</taxon>
        <taxon>Hyphomicrobiales</taxon>
        <taxon>Cohaesibacteraceae</taxon>
    </lineage>
</organism>
<evidence type="ECO:0000313" key="3">
    <source>
        <dbReference type="Proteomes" id="UP000234881"/>
    </source>
</evidence>
<dbReference type="InterPro" id="IPR018306">
    <property type="entry name" value="Phage_T5_Orf172_DNA-bd"/>
</dbReference>